<evidence type="ECO:0000256" key="5">
    <source>
        <dbReference type="PROSITE-ProRule" id="PRU00236"/>
    </source>
</evidence>
<dbReference type="PANTHER" id="PTHR44279">
    <property type="entry name" value="HYDROXYSTEROID (11-BETA) DEHYDROGENASE 1-LIKE B-RELATED"/>
    <property type="match status" value="1"/>
</dbReference>
<dbReference type="Proteomes" id="UP000031443">
    <property type="component" value="Unassembled WGS sequence"/>
</dbReference>
<dbReference type="InterPro" id="IPR026591">
    <property type="entry name" value="Sirtuin_cat_small_dom_sf"/>
</dbReference>
<dbReference type="GO" id="GO:0046872">
    <property type="term" value="F:metal ion binding"/>
    <property type="evidence" value="ECO:0007669"/>
    <property type="project" value="UniProtKB-KW"/>
</dbReference>
<dbReference type="PANTHER" id="PTHR44279:SF5">
    <property type="entry name" value="HYDROXYSTEROID 11-BETA-DEHYDROGENASE 1-LIKE PROTEIN B"/>
    <property type="match status" value="1"/>
</dbReference>
<accession>M7B836</accession>
<dbReference type="InterPro" id="IPR026590">
    <property type="entry name" value="Ssirtuin_cat_dom"/>
</dbReference>
<dbReference type="AlphaFoldDB" id="M7B836"/>
<feature type="binding site" evidence="5">
    <location>
        <position position="164"/>
    </location>
    <ligand>
        <name>Zn(2+)</name>
        <dbReference type="ChEBI" id="CHEBI:29105"/>
    </ligand>
</feature>
<keyword evidence="8" id="KW-1185">Reference proteome</keyword>
<evidence type="ECO:0000313" key="8">
    <source>
        <dbReference type="Proteomes" id="UP000031443"/>
    </source>
</evidence>
<evidence type="ECO:0000313" key="7">
    <source>
        <dbReference type="EMBL" id="EMP34131.1"/>
    </source>
</evidence>
<evidence type="ECO:0000256" key="3">
    <source>
        <dbReference type="ARBA" id="ARBA00023002"/>
    </source>
</evidence>
<dbReference type="InterPro" id="IPR051253">
    <property type="entry name" value="11-beta-HSD"/>
</dbReference>
<dbReference type="InterPro" id="IPR036291">
    <property type="entry name" value="NAD(P)-bd_dom_sf"/>
</dbReference>
<protein>
    <submittedName>
        <fullName evidence="7">NAD-dependent ADP-ribosyltransferase sirtuin-4</fullName>
    </submittedName>
</protein>
<dbReference type="NCBIfam" id="NF003738">
    <property type="entry name" value="PRK05333.1"/>
    <property type="match status" value="1"/>
</dbReference>
<dbReference type="eggNOG" id="KOG1205">
    <property type="taxonomic scope" value="Eukaryota"/>
</dbReference>
<dbReference type="PROSITE" id="PS00061">
    <property type="entry name" value="ADH_SHORT"/>
    <property type="match status" value="1"/>
</dbReference>
<name>M7B836_CHEMY</name>
<feature type="domain" description="Deacetylase sirtuin-type" evidence="6">
    <location>
        <begin position="1"/>
        <end position="298"/>
    </location>
</feature>
<proteinExistence type="inferred from homology"/>
<feature type="binding site" evidence="5">
    <location>
        <position position="113"/>
    </location>
    <ligand>
        <name>Zn(2+)</name>
        <dbReference type="ChEBI" id="CHEBI:29105"/>
    </ligand>
</feature>
<organism evidence="7 8">
    <name type="scientific">Chelonia mydas</name>
    <name type="common">Green sea-turtle</name>
    <name type="synonym">Chelonia agassizi</name>
    <dbReference type="NCBI Taxonomy" id="8469"/>
    <lineage>
        <taxon>Eukaryota</taxon>
        <taxon>Metazoa</taxon>
        <taxon>Chordata</taxon>
        <taxon>Craniata</taxon>
        <taxon>Vertebrata</taxon>
        <taxon>Euteleostomi</taxon>
        <taxon>Archelosauria</taxon>
        <taxon>Testudinata</taxon>
        <taxon>Testudines</taxon>
        <taxon>Cryptodira</taxon>
        <taxon>Durocryptodira</taxon>
        <taxon>Americhelydia</taxon>
        <taxon>Chelonioidea</taxon>
        <taxon>Cheloniidae</taxon>
        <taxon>Chelonia</taxon>
    </lineage>
</organism>
<feature type="active site" description="Proton acceptor" evidence="5">
    <location>
        <position position="102"/>
    </location>
</feature>
<reference evidence="8" key="1">
    <citation type="journal article" date="2013" name="Nat. Genet.">
        <title>The draft genomes of soft-shell turtle and green sea turtle yield insights into the development and evolution of the turtle-specific body plan.</title>
        <authorList>
            <person name="Wang Z."/>
            <person name="Pascual-Anaya J."/>
            <person name="Zadissa A."/>
            <person name="Li W."/>
            <person name="Niimura Y."/>
            <person name="Huang Z."/>
            <person name="Li C."/>
            <person name="White S."/>
            <person name="Xiong Z."/>
            <person name="Fang D."/>
            <person name="Wang B."/>
            <person name="Ming Y."/>
            <person name="Chen Y."/>
            <person name="Zheng Y."/>
            <person name="Kuraku S."/>
            <person name="Pignatelli M."/>
            <person name="Herrero J."/>
            <person name="Beal K."/>
            <person name="Nozawa M."/>
            <person name="Li Q."/>
            <person name="Wang J."/>
            <person name="Zhang H."/>
            <person name="Yu L."/>
            <person name="Shigenobu S."/>
            <person name="Wang J."/>
            <person name="Liu J."/>
            <person name="Flicek P."/>
            <person name="Searle S."/>
            <person name="Wang J."/>
            <person name="Kuratani S."/>
            <person name="Yin Y."/>
            <person name="Aken B."/>
            <person name="Zhang G."/>
            <person name="Irie N."/>
        </authorList>
    </citation>
    <scope>NUCLEOTIDE SEQUENCE [LARGE SCALE GENOMIC DNA]</scope>
</reference>
<dbReference type="Gene3D" id="3.30.1600.10">
    <property type="entry name" value="SIR2/SIRT2 'Small Domain"/>
    <property type="match status" value="1"/>
</dbReference>
<dbReference type="STRING" id="8469.M7B836"/>
<dbReference type="InterPro" id="IPR003000">
    <property type="entry name" value="Sirtuin"/>
</dbReference>
<comment type="similarity">
    <text evidence="1">Belongs to the short-chain dehydrogenases/reductases (SDR) family.</text>
</comment>
<dbReference type="SUPFAM" id="SSF52467">
    <property type="entry name" value="DHS-like NAD/FAD-binding domain"/>
    <property type="match status" value="1"/>
</dbReference>
<dbReference type="SUPFAM" id="SSF51735">
    <property type="entry name" value="NAD(P)-binding Rossmann-fold domains"/>
    <property type="match status" value="1"/>
</dbReference>
<dbReference type="CDD" id="cd01409">
    <property type="entry name" value="SIRT4"/>
    <property type="match status" value="1"/>
</dbReference>
<evidence type="ECO:0000256" key="2">
    <source>
        <dbReference type="ARBA" id="ARBA00022679"/>
    </source>
</evidence>
<dbReference type="InterPro" id="IPR020904">
    <property type="entry name" value="Sc_DH/Rdtase_CS"/>
</dbReference>
<dbReference type="PRINTS" id="PR00081">
    <property type="entry name" value="GDHRDH"/>
</dbReference>
<dbReference type="Pfam" id="PF00106">
    <property type="entry name" value="adh_short"/>
    <property type="match status" value="1"/>
</dbReference>
<dbReference type="EMBL" id="KB533798">
    <property type="protein sequence ID" value="EMP34131.1"/>
    <property type="molecule type" value="Genomic_DNA"/>
</dbReference>
<keyword evidence="5" id="KW-0862">Zinc</keyword>
<dbReference type="Gene3D" id="3.40.50.720">
    <property type="entry name" value="NAD(P)-binding Rossmann-like Domain"/>
    <property type="match status" value="1"/>
</dbReference>
<keyword evidence="4" id="KW-0520">NAD</keyword>
<dbReference type="GO" id="GO:0070403">
    <property type="term" value="F:NAD+ binding"/>
    <property type="evidence" value="ECO:0007669"/>
    <property type="project" value="InterPro"/>
</dbReference>
<dbReference type="PROSITE" id="PS50305">
    <property type="entry name" value="SIRTUIN"/>
    <property type="match status" value="1"/>
</dbReference>
<feature type="binding site" evidence="5">
    <location>
        <position position="161"/>
    </location>
    <ligand>
        <name>Zn(2+)</name>
        <dbReference type="ChEBI" id="CHEBI:29105"/>
    </ligand>
</feature>
<dbReference type="InterPro" id="IPR029035">
    <property type="entry name" value="DHS-like_NAD/FAD-binding_dom"/>
</dbReference>
<dbReference type="Gene3D" id="3.40.50.1220">
    <property type="entry name" value="TPP-binding domain"/>
    <property type="match status" value="1"/>
</dbReference>
<dbReference type="InterPro" id="IPR002347">
    <property type="entry name" value="SDR_fam"/>
</dbReference>
<gene>
    <name evidence="7" type="ORF">UY3_08693</name>
</gene>
<evidence type="ECO:0000259" key="6">
    <source>
        <dbReference type="PROSITE" id="PS50305"/>
    </source>
</evidence>
<dbReference type="GO" id="GO:0016491">
    <property type="term" value="F:oxidoreductase activity"/>
    <property type="evidence" value="ECO:0007669"/>
    <property type="project" value="UniProtKB-KW"/>
</dbReference>
<feature type="binding site" evidence="5">
    <location>
        <position position="110"/>
    </location>
    <ligand>
        <name>Zn(2+)</name>
        <dbReference type="ChEBI" id="CHEBI:29105"/>
    </ligand>
</feature>
<keyword evidence="2 7" id="KW-0808">Transferase</keyword>
<keyword evidence="3" id="KW-0560">Oxidoreductase</keyword>
<dbReference type="Pfam" id="PF02146">
    <property type="entry name" value="SIR2"/>
    <property type="match status" value="1"/>
</dbReference>
<dbReference type="GO" id="GO:0016740">
    <property type="term" value="F:transferase activity"/>
    <property type="evidence" value="ECO:0007669"/>
    <property type="project" value="UniProtKB-KW"/>
</dbReference>
<keyword evidence="5" id="KW-0479">Metal-binding</keyword>
<sequence length="525" mass="58212">MTGAGISTESGIPDYRSEGVGLYARTDRRPIQHTEFVRSASARQRYWARNFVGWPQFSSHQPNAAHLALRNWEKLGKLHWLVTQNVDALHTKAGSQRVMELHGCTHRVLCLGCGEQTPRSELQKCFEVLNPTWTAEAHGMAPDGDVFLTEEQVHNFRVPACSRCGGILKPDVTFFGDTVSREKVDFVHKRLAESDSMLVAGSSLQVYSGYRFALAAHEKKLPIVIINIGPTRANTMAAIRLLLSLLVGLCAYYFYSQETLSAEMVRGKRVLVTGSSTGIGEQIAYEFARMGAHLLLTARREKQLKEVAQKCLELGASSARHVVSDMNNLTSAQNVIEETRNTLGGLDYLVLNHVGGSGRFGPFQGDMAAVTSSMTVNFLSYVQLTVSAMTMLQESQGSIIVISSLSGRIGAPFTLSYNAAKFALEGFYSSLRRELHLREISLSVTVAVLGYIDTDNALKIIGDKITMQASPKEECAREVVRAGVLRHREVIYPYWSLKPLLLLKEWMPGLIERLLDKFLVLENIL</sequence>
<evidence type="ECO:0000256" key="1">
    <source>
        <dbReference type="ARBA" id="ARBA00006484"/>
    </source>
</evidence>
<evidence type="ECO:0000256" key="4">
    <source>
        <dbReference type="ARBA" id="ARBA00023027"/>
    </source>
</evidence>